<keyword evidence="3" id="KW-0687">Ribonucleoprotein</keyword>
<dbReference type="PANTHER" id="PTHR12059">
    <property type="entry name" value="RIBOSOMAL PROTEIN L23-RELATED"/>
    <property type="match status" value="1"/>
</dbReference>
<evidence type="ECO:0000313" key="7">
    <source>
        <dbReference type="EnsemblMetazoa" id="CapteP186143"/>
    </source>
</evidence>
<evidence type="ECO:0000256" key="5">
    <source>
        <dbReference type="ARBA" id="ARBA00041375"/>
    </source>
</evidence>
<evidence type="ECO:0000256" key="2">
    <source>
        <dbReference type="ARBA" id="ARBA00022980"/>
    </source>
</evidence>
<dbReference type="STRING" id="283909.R7UB50"/>
<dbReference type="GO" id="GO:0005762">
    <property type="term" value="C:mitochondrial large ribosomal subunit"/>
    <property type="evidence" value="ECO:0007669"/>
    <property type="project" value="TreeGrafter"/>
</dbReference>
<evidence type="ECO:0000256" key="1">
    <source>
        <dbReference type="ARBA" id="ARBA00006700"/>
    </source>
</evidence>
<dbReference type="GO" id="GO:0003735">
    <property type="term" value="F:structural constituent of ribosome"/>
    <property type="evidence" value="ECO:0007669"/>
    <property type="project" value="InterPro"/>
</dbReference>
<dbReference type="GO" id="GO:0032543">
    <property type="term" value="P:mitochondrial translation"/>
    <property type="evidence" value="ECO:0007669"/>
    <property type="project" value="TreeGrafter"/>
</dbReference>
<reference evidence="7" key="3">
    <citation type="submission" date="2015-06" db="UniProtKB">
        <authorList>
            <consortium name="EnsemblMetazoa"/>
        </authorList>
    </citation>
    <scope>IDENTIFICATION</scope>
</reference>
<protein>
    <recommendedName>
        <fullName evidence="4">Large ribosomal subunit protein uL23m</fullName>
    </recommendedName>
    <alternativeName>
        <fullName evidence="5">39S ribosomal protein L23, mitochondrial</fullName>
    </alternativeName>
</protein>
<dbReference type="EMBL" id="AMQN01001479">
    <property type="status" value="NOT_ANNOTATED_CDS"/>
    <property type="molecule type" value="Genomic_DNA"/>
</dbReference>
<keyword evidence="8" id="KW-1185">Reference proteome</keyword>
<dbReference type="FunCoup" id="R7UB50">
    <property type="interactions" value="182"/>
</dbReference>
<dbReference type="Pfam" id="PF00276">
    <property type="entry name" value="Ribosomal_L23"/>
    <property type="match status" value="1"/>
</dbReference>
<dbReference type="EMBL" id="KB303020">
    <property type="protein sequence ID" value="ELU03590.1"/>
    <property type="molecule type" value="Genomic_DNA"/>
</dbReference>
<dbReference type="InterPro" id="IPR012677">
    <property type="entry name" value="Nucleotide-bd_a/b_plait_sf"/>
</dbReference>
<dbReference type="AlphaFoldDB" id="R7UB50"/>
<keyword evidence="2" id="KW-0689">Ribosomal protein</keyword>
<dbReference type="OrthoDB" id="275582at2759"/>
<dbReference type="EMBL" id="AMQN01001480">
    <property type="status" value="NOT_ANNOTATED_CDS"/>
    <property type="molecule type" value="Genomic_DNA"/>
</dbReference>
<dbReference type="Proteomes" id="UP000014760">
    <property type="component" value="Unassembled WGS sequence"/>
</dbReference>
<dbReference type="PANTHER" id="PTHR12059:SF5">
    <property type="entry name" value="LARGE RIBOSOMAL SUBUNIT PROTEIN UL23M"/>
    <property type="match status" value="1"/>
</dbReference>
<accession>R7UB50</accession>
<comment type="similarity">
    <text evidence="1">Belongs to the universal ribosomal protein uL23 family.</text>
</comment>
<evidence type="ECO:0000313" key="6">
    <source>
        <dbReference type="EMBL" id="ELU03590.1"/>
    </source>
</evidence>
<dbReference type="HOGENOM" id="CLU_103097_1_1_1"/>
<sequence>MSAKNLPRLARYMPLWKRPIPPYPLHYKGNPKNRVFLPMFWMKMVKHWSTLPNFMHKFEVHPQMTKVDVTNYLNKIYDVKVLDVRTDLERGDEWRTHPMTGDEIGPEPDRRVAYVTVDKKDEFDFPDIFKDLAAPEERQLESYRSAAKDAALDKKKSWQQQDVPSWFR</sequence>
<dbReference type="InterPro" id="IPR012678">
    <property type="entry name" value="Ribosomal_uL23/eL15/eS24_sf"/>
</dbReference>
<gene>
    <name evidence="6" type="ORF">CAPTEDRAFT_186143</name>
</gene>
<evidence type="ECO:0000256" key="3">
    <source>
        <dbReference type="ARBA" id="ARBA00023274"/>
    </source>
</evidence>
<reference evidence="8" key="1">
    <citation type="submission" date="2012-12" db="EMBL/GenBank/DDBJ databases">
        <authorList>
            <person name="Hellsten U."/>
            <person name="Grimwood J."/>
            <person name="Chapman J.A."/>
            <person name="Shapiro H."/>
            <person name="Aerts A."/>
            <person name="Otillar R.P."/>
            <person name="Terry A.Y."/>
            <person name="Boore J.L."/>
            <person name="Simakov O."/>
            <person name="Marletaz F."/>
            <person name="Cho S.-J."/>
            <person name="Edsinger-Gonzales E."/>
            <person name="Havlak P."/>
            <person name="Kuo D.-H."/>
            <person name="Larsson T."/>
            <person name="Lv J."/>
            <person name="Arendt D."/>
            <person name="Savage R."/>
            <person name="Osoegawa K."/>
            <person name="de Jong P."/>
            <person name="Lindberg D.R."/>
            <person name="Seaver E.C."/>
            <person name="Weisblat D.A."/>
            <person name="Putnam N.H."/>
            <person name="Grigoriev I.V."/>
            <person name="Rokhsar D.S."/>
        </authorList>
    </citation>
    <scope>NUCLEOTIDE SEQUENCE</scope>
    <source>
        <strain evidence="8">I ESC-2004</strain>
    </source>
</reference>
<proteinExistence type="inferred from homology"/>
<dbReference type="SUPFAM" id="SSF54189">
    <property type="entry name" value="Ribosomal proteins S24e, L23 and L15e"/>
    <property type="match status" value="1"/>
</dbReference>
<name>R7UB50_CAPTE</name>
<dbReference type="EnsemblMetazoa" id="CapteT186143">
    <property type="protein sequence ID" value="CapteP186143"/>
    <property type="gene ID" value="CapteG186143"/>
</dbReference>
<evidence type="ECO:0000256" key="4">
    <source>
        <dbReference type="ARBA" id="ARBA00039977"/>
    </source>
</evidence>
<organism evidence="6">
    <name type="scientific">Capitella teleta</name>
    <name type="common">Polychaete worm</name>
    <dbReference type="NCBI Taxonomy" id="283909"/>
    <lineage>
        <taxon>Eukaryota</taxon>
        <taxon>Metazoa</taxon>
        <taxon>Spiralia</taxon>
        <taxon>Lophotrochozoa</taxon>
        <taxon>Annelida</taxon>
        <taxon>Polychaeta</taxon>
        <taxon>Sedentaria</taxon>
        <taxon>Scolecida</taxon>
        <taxon>Capitellidae</taxon>
        <taxon>Capitella</taxon>
    </lineage>
</organism>
<dbReference type="Gene3D" id="3.30.70.330">
    <property type="match status" value="1"/>
</dbReference>
<dbReference type="InterPro" id="IPR013025">
    <property type="entry name" value="Ribosomal_uL23-like"/>
</dbReference>
<dbReference type="OMA" id="PNFWLKL"/>
<evidence type="ECO:0000313" key="8">
    <source>
        <dbReference type="Proteomes" id="UP000014760"/>
    </source>
</evidence>
<reference evidence="6 8" key="2">
    <citation type="journal article" date="2013" name="Nature">
        <title>Insights into bilaterian evolution from three spiralian genomes.</title>
        <authorList>
            <person name="Simakov O."/>
            <person name="Marletaz F."/>
            <person name="Cho S.J."/>
            <person name="Edsinger-Gonzales E."/>
            <person name="Havlak P."/>
            <person name="Hellsten U."/>
            <person name="Kuo D.H."/>
            <person name="Larsson T."/>
            <person name="Lv J."/>
            <person name="Arendt D."/>
            <person name="Savage R."/>
            <person name="Osoegawa K."/>
            <person name="de Jong P."/>
            <person name="Grimwood J."/>
            <person name="Chapman J.A."/>
            <person name="Shapiro H."/>
            <person name="Aerts A."/>
            <person name="Otillar R.P."/>
            <person name="Terry A.Y."/>
            <person name="Boore J.L."/>
            <person name="Grigoriev I.V."/>
            <person name="Lindberg D.R."/>
            <person name="Seaver E.C."/>
            <person name="Weisblat D.A."/>
            <person name="Putnam N.H."/>
            <person name="Rokhsar D.S."/>
        </authorList>
    </citation>
    <scope>NUCLEOTIDE SEQUENCE</scope>
    <source>
        <strain evidence="6 8">I ESC-2004</strain>
    </source>
</reference>